<dbReference type="RefSeq" id="WP_381077379.1">
    <property type="nucleotide sequence ID" value="NZ_JBHUDX010000004.1"/>
</dbReference>
<protein>
    <submittedName>
        <fullName evidence="1">Uncharacterized protein</fullName>
    </submittedName>
</protein>
<evidence type="ECO:0000313" key="2">
    <source>
        <dbReference type="Proteomes" id="UP001597261"/>
    </source>
</evidence>
<dbReference type="Proteomes" id="UP001597261">
    <property type="component" value="Unassembled WGS sequence"/>
</dbReference>
<organism evidence="1 2">
    <name type="scientific">Streptomyces caeni</name>
    <dbReference type="NCBI Taxonomy" id="2307231"/>
    <lineage>
        <taxon>Bacteria</taxon>
        <taxon>Bacillati</taxon>
        <taxon>Actinomycetota</taxon>
        <taxon>Actinomycetes</taxon>
        <taxon>Kitasatosporales</taxon>
        <taxon>Streptomycetaceae</taxon>
        <taxon>Streptomyces</taxon>
    </lineage>
</organism>
<keyword evidence="2" id="KW-1185">Reference proteome</keyword>
<evidence type="ECO:0000313" key="1">
    <source>
        <dbReference type="EMBL" id="MFD1656976.1"/>
    </source>
</evidence>
<accession>A0ABW4IKB4</accession>
<reference evidence="2" key="1">
    <citation type="journal article" date="2019" name="Int. J. Syst. Evol. Microbiol.">
        <title>The Global Catalogue of Microorganisms (GCM) 10K type strain sequencing project: providing services to taxonomists for standard genome sequencing and annotation.</title>
        <authorList>
            <consortium name="The Broad Institute Genomics Platform"/>
            <consortium name="The Broad Institute Genome Sequencing Center for Infectious Disease"/>
            <person name="Wu L."/>
            <person name="Ma J."/>
        </authorList>
    </citation>
    <scope>NUCLEOTIDE SEQUENCE [LARGE SCALE GENOMIC DNA]</scope>
    <source>
        <strain evidence="2">CGMCC 1.12470</strain>
    </source>
</reference>
<gene>
    <name evidence="1" type="ORF">ACFSL4_01680</name>
</gene>
<comment type="caution">
    <text evidence="1">The sequence shown here is derived from an EMBL/GenBank/DDBJ whole genome shotgun (WGS) entry which is preliminary data.</text>
</comment>
<dbReference type="EMBL" id="JBHUDX010000004">
    <property type="protein sequence ID" value="MFD1656976.1"/>
    <property type="molecule type" value="Genomic_DNA"/>
</dbReference>
<sequence length="56" mass="6425">MSKQGDGVGPTEEELRWAGVELRVARLAATLEETLSSTRRGRLALRLARWYARRKR</sequence>
<name>A0ABW4IKB4_9ACTN</name>
<proteinExistence type="predicted"/>